<dbReference type="GO" id="GO:0046983">
    <property type="term" value="F:protein dimerization activity"/>
    <property type="evidence" value="ECO:0007669"/>
    <property type="project" value="InterPro"/>
</dbReference>
<evidence type="ECO:0000313" key="1">
    <source>
        <dbReference type="EMBL" id="KOY17249.1"/>
    </source>
</evidence>
<evidence type="ECO:0000313" key="2">
    <source>
        <dbReference type="Proteomes" id="UP000037688"/>
    </source>
</evidence>
<dbReference type="AlphaFoldDB" id="A0A0M9BRD4"/>
<keyword evidence="2" id="KW-1185">Reference proteome</keyword>
<dbReference type="InterPro" id="IPR036638">
    <property type="entry name" value="HLH_DNA-bd_sf"/>
</dbReference>
<dbReference type="InterPro" id="IPR018540">
    <property type="entry name" value="Spo0E-like"/>
</dbReference>
<reference evidence="1 2" key="1">
    <citation type="submission" date="2015-08" db="EMBL/GenBank/DDBJ databases">
        <title>Draft genome sequence of cellulolytic and xylanolytic Paenibacillus sp. A59, isolated from a decaying forest soil from Patagonia, Argentina.</title>
        <authorList>
            <person name="Ghio S."/>
            <person name="Caceres A.M."/>
            <person name="Talia P."/>
            <person name="Grasso D."/>
            <person name="Campos E."/>
        </authorList>
    </citation>
    <scope>NUCLEOTIDE SEQUENCE [LARGE SCALE GENOMIC DNA]</scope>
    <source>
        <strain evidence="1 2">A59</strain>
    </source>
</reference>
<evidence type="ECO:0008006" key="3">
    <source>
        <dbReference type="Google" id="ProtNLM"/>
    </source>
</evidence>
<accession>A0A0M9BRD4</accession>
<proteinExistence type="predicted"/>
<gene>
    <name evidence="1" type="ORF">AMS66_06865</name>
</gene>
<dbReference type="RefSeq" id="WP_053780086.1">
    <property type="nucleotide sequence ID" value="NZ_LITU01000042.1"/>
</dbReference>
<dbReference type="Pfam" id="PF09388">
    <property type="entry name" value="SpoOE-like"/>
    <property type="match status" value="1"/>
</dbReference>
<protein>
    <recommendedName>
        <fullName evidence="3">Sporulation protein Spo0E</fullName>
    </recommendedName>
</protein>
<dbReference type="SUPFAM" id="SSF140500">
    <property type="entry name" value="BAS1536-like"/>
    <property type="match status" value="1"/>
</dbReference>
<dbReference type="PATRIC" id="fig|1705561.3.peg.1099"/>
<dbReference type="EMBL" id="LITU01000042">
    <property type="protein sequence ID" value="KOY17249.1"/>
    <property type="molecule type" value="Genomic_DNA"/>
</dbReference>
<organism evidence="1 2">
    <name type="scientific">Paenibacillus xylanivorans</name>
    <dbReference type="NCBI Taxonomy" id="1705561"/>
    <lineage>
        <taxon>Bacteria</taxon>
        <taxon>Bacillati</taxon>
        <taxon>Bacillota</taxon>
        <taxon>Bacilli</taxon>
        <taxon>Bacillales</taxon>
        <taxon>Paenibacillaceae</taxon>
        <taxon>Paenibacillus</taxon>
    </lineage>
</organism>
<name>A0A0M9BRD4_9BACL</name>
<dbReference type="Proteomes" id="UP000037688">
    <property type="component" value="Unassembled WGS sequence"/>
</dbReference>
<dbReference type="InterPro" id="IPR037208">
    <property type="entry name" value="Spo0E-like_sf"/>
</dbReference>
<dbReference type="Gene3D" id="4.10.280.10">
    <property type="entry name" value="Helix-loop-helix DNA-binding domain"/>
    <property type="match status" value="1"/>
</dbReference>
<dbReference type="OrthoDB" id="2663884at2"/>
<sequence length="62" mass="7701">MREPKQIRDQIEQNRHELSRLAQNHGMQDYKVLQQSMVLDELINEYNRFKYKKHFMKRQPIA</sequence>
<comment type="caution">
    <text evidence="1">The sequence shown here is derived from an EMBL/GenBank/DDBJ whole genome shotgun (WGS) entry which is preliminary data.</text>
</comment>
<dbReference type="GO" id="GO:0043937">
    <property type="term" value="P:regulation of sporulation"/>
    <property type="evidence" value="ECO:0007669"/>
    <property type="project" value="InterPro"/>
</dbReference>